<evidence type="ECO:0000313" key="1">
    <source>
        <dbReference type="EMBL" id="BBO78345.1"/>
    </source>
</evidence>
<proteinExistence type="predicted"/>
<gene>
    <name evidence="1" type="ORF">DSCW_57620</name>
</gene>
<name>A0A5K7ZC57_9BACT</name>
<dbReference type="AlphaFoldDB" id="A0A5K7ZC57"/>
<dbReference type="EMBL" id="AP021875">
    <property type="protein sequence ID" value="BBO78345.1"/>
    <property type="molecule type" value="Genomic_DNA"/>
</dbReference>
<reference evidence="1 2" key="1">
    <citation type="submission" date="2019-11" db="EMBL/GenBank/DDBJ databases">
        <title>Comparative genomics of hydrocarbon-degrading Desulfosarcina strains.</title>
        <authorList>
            <person name="Watanabe M."/>
            <person name="Kojima H."/>
            <person name="Fukui M."/>
        </authorList>
    </citation>
    <scope>NUCLEOTIDE SEQUENCE [LARGE SCALE GENOMIC DNA]</scope>
    <source>
        <strain evidence="1 2">PP31</strain>
    </source>
</reference>
<dbReference type="KEGG" id="dwd:DSCW_57620"/>
<dbReference type="Proteomes" id="UP000427769">
    <property type="component" value="Chromosome"/>
</dbReference>
<protein>
    <submittedName>
        <fullName evidence="1">Uncharacterized protein</fullName>
    </submittedName>
</protein>
<evidence type="ECO:0000313" key="2">
    <source>
        <dbReference type="Proteomes" id="UP000427769"/>
    </source>
</evidence>
<organism evidence="1 2">
    <name type="scientific">Desulfosarcina widdelii</name>
    <dbReference type="NCBI Taxonomy" id="947919"/>
    <lineage>
        <taxon>Bacteria</taxon>
        <taxon>Pseudomonadati</taxon>
        <taxon>Thermodesulfobacteriota</taxon>
        <taxon>Desulfobacteria</taxon>
        <taxon>Desulfobacterales</taxon>
        <taxon>Desulfosarcinaceae</taxon>
        <taxon>Desulfosarcina</taxon>
    </lineage>
</organism>
<keyword evidence="2" id="KW-1185">Reference proteome</keyword>
<dbReference type="OrthoDB" id="9777298at2"/>
<sequence length="98" mass="10861">MESFYQKEAVHQGCIQARNREGDIQCFPLMTVSSVILELPEQIHRICSPEEIGALIARMKKAAKQSVEKLSVASLAHFKTDSADNPATVCMDASFHLN</sequence>
<accession>A0A5K7ZC57</accession>
<dbReference type="RefSeq" id="WP_155306988.1">
    <property type="nucleotide sequence ID" value="NZ_AP021875.1"/>
</dbReference>